<keyword evidence="2 10" id="KW-0723">Serine/threonine-protein kinase</keyword>
<evidence type="ECO:0000256" key="8">
    <source>
        <dbReference type="ARBA" id="ARBA00048679"/>
    </source>
</evidence>
<name>A0A9Q8QSE4_9HYPO</name>
<feature type="binding site" evidence="9">
    <location>
        <position position="135"/>
    </location>
    <ligand>
        <name>ATP</name>
        <dbReference type="ChEBI" id="CHEBI:30616"/>
    </ligand>
</feature>
<keyword evidence="13" id="KW-1185">Reference proteome</keyword>
<evidence type="ECO:0000256" key="2">
    <source>
        <dbReference type="ARBA" id="ARBA00022527"/>
    </source>
</evidence>
<dbReference type="OrthoDB" id="5979581at2759"/>
<dbReference type="Proteomes" id="UP000829364">
    <property type="component" value="Chromosome 13"/>
</dbReference>
<dbReference type="GO" id="GO:0005737">
    <property type="term" value="C:cytoplasm"/>
    <property type="evidence" value="ECO:0007669"/>
    <property type="project" value="TreeGrafter"/>
</dbReference>
<dbReference type="GO" id="GO:0050684">
    <property type="term" value="P:regulation of mRNA processing"/>
    <property type="evidence" value="ECO:0007669"/>
    <property type="project" value="TreeGrafter"/>
</dbReference>
<dbReference type="GO" id="GO:0004674">
    <property type="term" value="F:protein serine/threonine kinase activity"/>
    <property type="evidence" value="ECO:0007669"/>
    <property type="project" value="UniProtKB-KW"/>
</dbReference>
<dbReference type="SMART" id="SM00220">
    <property type="entry name" value="S_TKc"/>
    <property type="match status" value="1"/>
</dbReference>
<organism evidence="12 13">
    <name type="scientific">Purpureocillium takamizusanense</name>
    <dbReference type="NCBI Taxonomy" id="2060973"/>
    <lineage>
        <taxon>Eukaryota</taxon>
        <taxon>Fungi</taxon>
        <taxon>Dikarya</taxon>
        <taxon>Ascomycota</taxon>
        <taxon>Pezizomycotina</taxon>
        <taxon>Sordariomycetes</taxon>
        <taxon>Hypocreomycetidae</taxon>
        <taxon>Hypocreales</taxon>
        <taxon>Ophiocordycipitaceae</taxon>
        <taxon>Purpureocillium</taxon>
    </lineage>
</organism>
<reference evidence="12" key="1">
    <citation type="submission" date="2021-11" db="EMBL/GenBank/DDBJ databases">
        <title>Purpureocillium_takamizusanense_genome.</title>
        <authorList>
            <person name="Nguyen N.-H."/>
        </authorList>
    </citation>
    <scope>NUCLEOTIDE SEQUENCE</scope>
    <source>
        <strain evidence="12">PT3</strain>
    </source>
</reference>
<dbReference type="Pfam" id="PF00069">
    <property type="entry name" value="Pkinase"/>
    <property type="match status" value="1"/>
</dbReference>
<protein>
    <recommendedName>
        <fullName evidence="1">non-specific serine/threonine protein kinase</fullName>
        <ecNumber evidence="1">2.7.11.1</ecNumber>
    </recommendedName>
</protein>
<dbReference type="KEGG" id="ptkz:JDV02_010646"/>
<dbReference type="InterPro" id="IPR008271">
    <property type="entry name" value="Ser/Thr_kinase_AS"/>
</dbReference>
<dbReference type="EC" id="2.7.11.1" evidence="1"/>
<dbReference type="InterPro" id="IPR051334">
    <property type="entry name" value="SRPK"/>
</dbReference>
<dbReference type="AlphaFoldDB" id="A0A9Q8QSE4"/>
<sequence>MITIRPSVPTIWARKLPTSPSSYQFHCYVNKGITASMVFRRFASSGVWARNMKGRVLGSQVPPSPELLPPEHLVDEERVPGYKPEHYYPANPGDILGTRYRLEAKVGWGSSSTVWLARDIRRGNWFTTTRHVAVKLCNSDATEEDMTHELDITMQLSSANPQYPGRAALGTAIEGFVATSPMGRSHLVLVFEPLREPLWLLRRRITHTDYVTHESLPLIKAYLRILLEGLDYMHTQGHVIHTDLKLDNIMVTFEDQSTVDKFVQAQATHPLARKHGHNRIVYRCHNNFGPILHGLGNIVPQITDFGLAQRGDKAGVLTHPIQPNEFRSPEVLLGVGWSYSADIWNFGVLVWELLTGSSLFRQSRTEPYLPVQHLADMIALIGPIPPVLLQRERRMRDWRWSPAVLNPQGRPSINAAEFYNGPFFDDDGNFLRGDLVPRERTLEDEVPQCVLEENNAARFLAFMRSMLCWAPEERATAHDLLYDPWLDPNLAKSGT</sequence>
<keyword evidence="5" id="KW-0418">Kinase</keyword>
<comment type="catalytic activity">
    <reaction evidence="8">
        <text>L-seryl-[protein] + ATP = O-phospho-L-seryl-[protein] + ADP + H(+)</text>
        <dbReference type="Rhea" id="RHEA:17989"/>
        <dbReference type="Rhea" id="RHEA-COMP:9863"/>
        <dbReference type="Rhea" id="RHEA-COMP:11604"/>
        <dbReference type="ChEBI" id="CHEBI:15378"/>
        <dbReference type="ChEBI" id="CHEBI:29999"/>
        <dbReference type="ChEBI" id="CHEBI:30616"/>
        <dbReference type="ChEBI" id="CHEBI:83421"/>
        <dbReference type="ChEBI" id="CHEBI:456216"/>
        <dbReference type="EC" id="2.7.11.1"/>
    </reaction>
</comment>
<dbReference type="PANTHER" id="PTHR47634:SF9">
    <property type="entry name" value="PROTEIN KINASE DOMAIN-CONTAINING PROTEIN-RELATED"/>
    <property type="match status" value="1"/>
</dbReference>
<gene>
    <name evidence="12" type="ORF">JDV02_010646</name>
</gene>
<evidence type="ECO:0000256" key="9">
    <source>
        <dbReference type="PROSITE-ProRule" id="PRU10141"/>
    </source>
</evidence>
<dbReference type="Gene3D" id="1.10.510.10">
    <property type="entry name" value="Transferase(Phosphotransferase) domain 1"/>
    <property type="match status" value="1"/>
</dbReference>
<dbReference type="RefSeq" id="XP_047848411.1">
    <property type="nucleotide sequence ID" value="XM_047992397.1"/>
</dbReference>
<keyword evidence="4 9" id="KW-0547">Nucleotide-binding</keyword>
<dbReference type="PROSITE" id="PS50011">
    <property type="entry name" value="PROTEIN_KINASE_DOM"/>
    <property type="match status" value="1"/>
</dbReference>
<comment type="similarity">
    <text evidence="10">Belongs to the protein kinase superfamily.</text>
</comment>
<evidence type="ECO:0000256" key="10">
    <source>
        <dbReference type="RuleBase" id="RU000304"/>
    </source>
</evidence>
<evidence type="ECO:0000256" key="7">
    <source>
        <dbReference type="ARBA" id="ARBA00047899"/>
    </source>
</evidence>
<proteinExistence type="inferred from homology"/>
<dbReference type="GeneID" id="72072589"/>
<dbReference type="GO" id="GO:0005634">
    <property type="term" value="C:nucleus"/>
    <property type="evidence" value="ECO:0007669"/>
    <property type="project" value="TreeGrafter"/>
</dbReference>
<evidence type="ECO:0000256" key="5">
    <source>
        <dbReference type="ARBA" id="ARBA00022777"/>
    </source>
</evidence>
<evidence type="ECO:0000313" key="13">
    <source>
        <dbReference type="Proteomes" id="UP000829364"/>
    </source>
</evidence>
<evidence type="ECO:0000256" key="6">
    <source>
        <dbReference type="ARBA" id="ARBA00022840"/>
    </source>
</evidence>
<dbReference type="GO" id="GO:0005524">
    <property type="term" value="F:ATP binding"/>
    <property type="evidence" value="ECO:0007669"/>
    <property type="project" value="UniProtKB-UniRule"/>
</dbReference>
<keyword evidence="6 9" id="KW-0067">ATP-binding</keyword>
<evidence type="ECO:0000256" key="4">
    <source>
        <dbReference type="ARBA" id="ARBA00022741"/>
    </source>
</evidence>
<dbReference type="InterPro" id="IPR000719">
    <property type="entry name" value="Prot_kinase_dom"/>
</dbReference>
<dbReference type="InterPro" id="IPR017441">
    <property type="entry name" value="Protein_kinase_ATP_BS"/>
</dbReference>
<feature type="domain" description="Protein kinase" evidence="11">
    <location>
        <begin position="100"/>
        <end position="486"/>
    </location>
</feature>
<dbReference type="PROSITE" id="PS00108">
    <property type="entry name" value="PROTEIN_KINASE_ST"/>
    <property type="match status" value="1"/>
</dbReference>
<evidence type="ECO:0000256" key="1">
    <source>
        <dbReference type="ARBA" id="ARBA00012513"/>
    </source>
</evidence>
<dbReference type="PROSITE" id="PS00107">
    <property type="entry name" value="PROTEIN_KINASE_ATP"/>
    <property type="match status" value="1"/>
</dbReference>
<dbReference type="InterPro" id="IPR011009">
    <property type="entry name" value="Kinase-like_dom_sf"/>
</dbReference>
<evidence type="ECO:0000259" key="11">
    <source>
        <dbReference type="PROSITE" id="PS50011"/>
    </source>
</evidence>
<keyword evidence="3" id="KW-0808">Transferase</keyword>
<dbReference type="SUPFAM" id="SSF56112">
    <property type="entry name" value="Protein kinase-like (PK-like)"/>
    <property type="match status" value="1"/>
</dbReference>
<dbReference type="GO" id="GO:0000245">
    <property type="term" value="P:spliceosomal complex assembly"/>
    <property type="evidence" value="ECO:0007669"/>
    <property type="project" value="TreeGrafter"/>
</dbReference>
<evidence type="ECO:0000313" key="12">
    <source>
        <dbReference type="EMBL" id="UNI24930.1"/>
    </source>
</evidence>
<evidence type="ECO:0000256" key="3">
    <source>
        <dbReference type="ARBA" id="ARBA00022679"/>
    </source>
</evidence>
<comment type="catalytic activity">
    <reaction evidence="7">
        <text>L-threonyl-[protein] + ATP = O-phospho-L-threonyl-[protein] + ADP + H(+)</text>
        <dbReference type="Rhea" id="RHEA:46608"/>
        <dbReference type="Rhea" id="RHEA-COMP:11060"/>
        <dbReference type="Rhea" id="RHEA-COMP:11605"/>
        <dbReference type="ChEBI" id="CHEBI:15378"/>
        <dbReference type="ChEBI" id="CHEBI:30013"/>
        <dbReference type="ChEBI" id="CHEBI:30616"/>
        <dbReference type="ChEBI" id="CHEBI:61977"/>
        <dbReference type="ChEBI" id="CHEBI:456216"/>
        <dbReference type="EC" id="2.7.11.1"/>
    </reaction>
</comment>
<dbReference type="EMBL" id="CP086366">
    <property type="protein sequence ID" value="UNI24930.1"/>
    <property type="molecule type" value="Genomic_DNA"/>
</dbReference>
<accession>A0A9Q8QSE4</accession>
<dbReference type="PANTHER" id="PTHR47634">
    <property type="entry name" value="PROTEIN KINASE DOMAIN-CONTAINING PROTEIN-RELATED"/>
    <property type="match status" value="1"/>
</dbReference>
<dbReference type="Gene3D" id="3.30.200.20">
    <property type="entry name" value="Phosphorylase Kinase, domain 1"/>
    <property type="match status" value="1"/>
</dbReference>